<name>A0A242A315_9ENTE</name>
<evidence type="ECO:0000313" key="6">
    <source>
        <dbReference type="Proteomes" id="UP000195043"/>
    </source>
</evidence>
<dbReference type="NCBIfam" id="NF041547">
    <property type="entry name" value="GntR_LSA1692"/>
    <property type="match status" value="1"/>
</dbReference>
<protein>
    <recommendedName>
        <fullName evidence="4">HTH gntR-type domain-containing protein</fullName>
    </recommendedName>
</protein>
<dbReference type="SMART" id="SM00345">
    <property type="entry name" value="HTH_GNTR"/>
    <property type="match status" value="1"/>
</dbReference>
<reference evidence="5 6" key="1">
    <citation type="submission" date="2017-05" db="EMBL/GenBank/DDBJ databases">
        <title>The Genome Sequence of Enterococcus sp. 8G7_MSG3316.</title>
        <authorList>
            <consortium name="The Broad Institute Genomics Platform"/>
            <consortium name="The Broad Institute Genomic Center for Infectious Diseases"/>
            <person name="Earl A."/>
            <person name="Manson A."/>
            <person name="Schwartman J."/>
            <person name="Gilmore M."/>
            <person name="Abouelleil A."/>
            <person name="Cao P."/>
            <person name="Chapman S."/>
            <person name="Cusick C."/>
            <person name="Shea T."/>
            <person name="Young S."/>
            <person name="Neafsey D."/>
            <person name="Nusbaum C."/>
            <person name="Birren B."/>
        </authorList>
    </citation>
    <scope>NUCLEOTIDE SEQUENCE [LARGE SCALE GENOMIC DNA]</scope>
    <source>
        <strain evidence="5 6">8G7_MSG3316</strain>
    </source>
</reference>
<gene>
    <name evidence="5" type="ORF">A5886_000484</name>
</gene>
<keyword evidence="1" id="KW-0805">Transcription regulation</keyword>
<dbReference type="Proteomes" id="UP000195043">
    <property type="component" value="Unassembled WGS sequence"/>
</dbReference>
<dbReference type="RefSeq" id="WP_086273476.1">
    <property type="nucleotide sequence ID" value="NZ_NGKU01000001.1"/>
</dbReference>
<dbReference type="Pfam" id="PF07702">
    <property type="entry name" value="UTRA"/>
    <property type="match status" value="1"/>
</dbReference>
<dbReference type="PROSITE" id="PS50949">
    <property type="entry name" value="HTH_GNTR"/>
    <property type="match status" value="1"/>
</dbReference>
<organism evidence="5 6">
    <name type="scientific">Candidatus Enterococcus testudinis</name>
    <dbReference type="NCBI Taxonomy" id="1834191"/>
    <lineage>
        <taxon>Bacteria</taxon>
        <taxon>Bacillati</taxon>
        <taxon>Bacillota</taxon>
        <taxon>Bacilli</taxon>
        <taxon>Lactobacillales</taxon>
        <taxon>Enterococcaceae</taxon>
        <taxon>Enterococcus</taxon>
    </lineage>
</organism>
<dbReference type="Gene3D" id="3.40.1410.10">
    <property type="entry name" value="Chorismate lyase-like"/>
    <property type="match status" value="1"/>
</dbReference>
<evidence type="ECO:0000259" key="4">
    <source>
        <dbReference type="PROSITE" id="PS50949"/>
    </source>
</evidence>
<dbReference type="SUPFAM" id="SSF64288">
    <property type="entry name" value="Chorismate lyase-like"/>
    <property type="match status" value="1"/>
</dbReference>
<dbReference type="SMART" id="SM00866">
    <property type="entry name" value="UTRA"/>
    <property type="match status" value="1"/>
</dbReference>
<comment type="caution">
    <text evidence="5">The sequence shown here is derived from an EMBL/GenBank/DDBJ whole genome shotgun (WGS) entry which is preliminary data.</text>
</comment>
<dbReference type="InterPro" id="IPR050679">
    <property type="entry name" value="Bact_HTH_transcr_reg"/>
</dbReference>
<dbReference type="PANTHER" id="PTHR44846:SF1">
    <property type="entry name" value="MANNOSYL-D-GLYCERATE TRANSPORT_METABOLISM SYSTEM REPRESSOR MNGR-RELATED"/>
    <property type="match status" value="1"/>
</dbReference>
<dbReference type="InterPro" id="IPR000524">
    <property type="entry name" value="Tscrpt_reg_HTH_GntR"/>
</dbReference>
<dbReference type="PANTHER" id="PTHR44846">
    <property type="entry name" value="MANNOSYL-D-GLYCERATE TRANSPORT/METABOLISM SYSTEM REPRESSOR MNGR-RELATED"/>
    <property type="match status" value="1"/>
</dbReference>
<evidence type="ECO:0000256" key="1">
    <source>
        <dbReference type="ARBA" id="ARBA00023015"/>
    </source>
</evidence>
<dbReference type="EMBL" id="NGKU01000001">
    <property type="protein sequence ID" value="OTN75414.1"/>
    <property type="molecule type" value="Genomic_DNA"/>
</dbReference>
<dbReference type="STRING" id="1834191.A5886_000484"/>
<dbReference type="OrthoDB" id="149756at2"/>
<sequence length="238" mass="27100">MNKMKYQDVQTQILEQIANGTFLPNRKLPSDYALAEMFQCSRLTIRKAIDGLIQQQKIVKYPGKGNYVMQHAKIQSGANGLQSFTERARVEGKTAQTDILKIDVLTDVPSQISQIFLKSDLKEMIHLVRLRSLAHEPMTLENIYIPRTRLSDDKNLIDFSGSLYDEIEKVGAIGYAQQEIEAIKCPATIAKLLSIAADEPVLFLKAITYTPDGRPIMYETSYYRGDKYTFKQITSRQR</sequence>
<feature type="domain" description="HTH gntR-type" evidence="4">
    <location>
        <begin position="3"/>
        <end position="71"/>
    </location>
</feature>
<dbReference type="SUPFAM" id="SSF46785">
    <property type="entry name" value="Winged helix' DNA-binding domain"/>
    <property type="match status" value="1"/>
</dbReference>
<evidence type="ECO:0000256" key="2">
    <source>
        <dbReference type="ARBA" id="ARBA00023125"/>
    </source>
</evidence>
<proteinExistence type="predicted"/>
<dbReference type="GO" id="GO:0045892">
    <property type="term" value="P:negative regulation of DNA-templated transcription"/>
    <property type="evidence" value="ECO:0007669"/>
    <property type="project" value="TreeGrafter"/>
</dbReference>
<dbReference type="InterPro" id="IPR011663">
    <property type="entry name" value="UTRA"/>
</dbReference>
<dbReference type="InterPro" id="IPR036388">
    <property type="entry name" value="WH-like_DNA-bd_sf"/>
</dbReference>
<keyword evidence="6" id="KW-1185">Reference proteome</keyword>
<dbReference type="InterPro" id="IPR028978">
    <property type="entry name" value="Chorismate_lyase_/UTRA_dom_sf"/>
</dbReference>
<dbReference type="CDD" id="cd07377">
    <property type="entry name" value="WHTH_GntR"/>
    <property type="match status" value="1"/>
</dbReference>
<evidence type="ECO:0000313" key="5">
    <source>
        <dbReference type="EMBL" id="OTN75414.1"/>
    </source>
</evidence>
<accession>A0A242A315</accession>
<dbReference type="InterPro" id="IPR036390">
    <property type="entry name" value="WH_DNA-bd_sf"/>
</dbReference>
<evidence type="ECO:0000256" key="3">
    <source>
        <dbReference type="ARBA" id="ARBA00023163"/>
    </source>
</evidence>
<keyword evidence="2" id="KW-0238">DNA-binding</keyword>
<dbReference type="GO" id="GO:0003677">
    <property type="term" value="F:DNA binding"/>
    <property type="evidence" value="ECO:0007669"/>
    <property type="project" value="UniProtKB-KW"/>
</dbReference>
<dbReference type="Gene3D" id="1.10.10.10">
    <property type="entry name" value="Winged helix-like DNA-binding domain superfamily/Winged helix DNA-binding domain"/>
    <property type="match status" value="1"/>
</dbReference>
<dbReference type="Pfam" id="PF00392">
    <property type="entry name" value="GntR"/>
    <property type="match status" value="1"/>
</dbReference>
<keyword evidence="3" id="KW-0804">Transcription</keyword>
<dbReference type="GO" id="GO:0003700">
    <property type="term" value="F:DNA-binding transcription factor activity"/>
    <property type="evidence" value="ECO:0007669"/>
    <property type="project" value="InterPro"/>
</dbReference>
<dbReference type="AlphaFoldDB" id="A0A242A315"/>